<feature type="region of interest" description="Disordered" evidence="2">
    <location>
        <begin position="745"/>
        <end position="775"/>
    </location>
</feature>
<reference evidence="4" key="1">
    <citation type="submission" date="2025-08" db="UniProtKB">
        <authorList>
            <consortium name="Ensembl"/>
        </authorList>
    </citation>
    <scope>IDENTIFICATION</scope>
</reference>
<evidence type="ECO:0000256" key="2">
    <source>
        <dbReference type="SAM" id="MobiDB-lite"/>
    </source>
</evidence>
<dbReference type="InterPro" id="IPR055445">
    <property type="entry name" value="ARM_ARMC5"/>
</dbReference>
<dbReference type="GO" id="GO:0009653">
    <property type="term" value="P:anatomical structure morphogenesis"/>
    <property type="evidence" value="ECO:0007669"/>
    <property type="project" value="TreeGrafter"/>
</dbReference>
<dbReference type="PROSITE" id="PS50097">
    <property type="entry name" value="BTB"/>
    <property type="match status" value="1"/>
</dbReference>
<dbReference type="PANTHER" id="PTHR23312">
    <property type="entry name" value="ARMC5 ARMADILLO REPEAT-CONTAINING -RELATED"/>
    <property type="match status" value="1"/>
</dbReference>
<evidence type="ECO:0000259" key="3">
    <source>
        <dbReference type="PROSITE" id="PS50097"/>
    </source>
</evidence>
<name>A0A3Q2CVQ9_CYPVA</name>
<accession>A0A3Q2CVQ9</accession>
<dbReference type="Gene3D" id="1.25.10.10">
    <property type="entry name" value="Leucine-rich Repeat Variant"/>
    <property type="match status" value="1"/>
</dbReference>
<dbReference type="InterPro" id="IPR000210">
    <property type="entry name" value="BTB/POZ_dom"/>
</dbReference>
<dbReference type="InterPro" id="IPR011989">
    <property type="entry name" value="ARM-like"/>
</dbReference>
<feature type="compositionally biased region" description="Basic and acidic residues" evidence="2">
    <location>
        <begin position="748"/>
        <end position="764"/>
    </location>
</feature>
<dbReference type="AlphaFoldDB" id="A0A3Q2CVQ9"/>
<dbReference type="InterPro" id="IPR016024">
    <property type="entry name" value="ARM-type_fold"/>
</dbReference>
<feature type="region of interest" description="Disordered" evidence="2">
    <location>
        <begin position="629"/>
        <end position="662"/>
    </location>
</feature>
<dbReference type="InterPro" id="IPR011333">
    <property type="entry name" value="SKP1/BTB/POZ_sf"/>
</dbReference>
<dbReference type="SUPFAM" id="SSF48371">
    <property type="entry name" value="ARM repeat"/>
    <property type="match status" value="2"/>
</dbReference>
<feature type="region of interest" description="Disordered" evidence="2">
    <location>
        <begin position="360"/>
        <end position="447"/>
    </location>
</feature>
<dbReference type="Proteomes" id="UP000265020">
    <property type="component" value="Unassembled WGS sequence"/>
</dbReference>
<dbReference type="InterPro" id="IPR000225">
    <property type="entry name" value="Armadillo"/>
</dbReference>
<dbReference type="GO" id="GO:0005829">
    <property type="term" value="C:cytosol"/>
    <property type="evidence" value="ECO:0007669"/>
    <property type="project" value="TreeGrafter"/>
</dbReference>
<dbReference type="PROSITE" id="PS50176">
    <property type="entry name" value="ARM_REPEAT"/>
    <property type="match status" value="1"/>
</dbReference>
<dbReference type="Pfam" id="PF24768">
    <property type="entry name" value="ARM_ARMC5"/>
    <property type="match status" value="1"/>
</dbReference>
<evidence type="ECO:0000313" key="5">
    <source>
        <dbReference type="Proteomes" id="UP000265020"/>
    </source>
</evidence>
<feature type="repeat" description="ARM" evidence="1">
    <location>
        <begin position="61"/>
        <end position="89"/>
    </location>
</feature>
<dbReference type="PANTHER" id="PTHR23312:SF8">
    <property type="entry name" value="ARMADILLO REPEAT-CONTAINING PROTEIN 5"/>
    <property type="match status" value="1"/>
</dbReference>
<dbReference type="Ensembl" id="ENSCVAT00000029321.1">
    <property type="protein sequence ID" value="ENSCVAP00000009847.1"/>
    <property type="gene ID" value="ENSCVAG00000011895.1"/>
</dbReference>
<organism evidence="4 5">
    <name type="scientific">Cyprinodon variegatus</name>
    <name type="common">Sheepshead minnow</name>
    <dbReference type="NCBI Taxonomy" id="28743"/>
    <lineage>
        <taxon>Eukaryota</taxon>
        <taxon>Metazoa</taxon>
        <taxon>Chordata</taxon>
        <taxon>Craniata</taxon>
        <taxon>Vertebrata</taxon>
        <taxon>Euteleostomi</taxon>
        <taxon>Actinopterygii</taxon>
        <taxon>Neopterygii</taxon>
        <taxon>Teleostei</taxon>
        <taxon>Neoteleostei</taxon>
        <taxon>Acanthomorphata</taxon>
        <taxon>Ovalentaria</taxon>
        <taxon>Atherinomorphae</taxon>
        <taxon>Cyprinodontiformes</taxon>
        <taxon>Cyprinodontidae</taxon>
        <taxon>Cyprinodon</taxon>
    </lineage>
</organism>
<feature type="domain" description="BTB" evidence="3">
    <location>
        <begin position="671"/>
        <end position="747"/>
    </location>
</feature>
<dbReference type="GeneTree" id="ENSGT00390000009109"/>
<feature type="compositionally biased region" description="Low complexity" evidence="2">
    <location>
        <begin position="366"/>
        <end position="385"/>
    </location>
</feature>
<reference evidence="4" key="2">
    <citation type="submission" date="2025-09" db="UniProtKB">
        <authorList>
            <consortium name="Ensembl"/>
        </authorList>
    </citation>
    <scope>IDENTIFICATION</scope>
</reference>
<feature type="compositionally biased region" description="Polar residues" evidence="2">
    <location>
        <begin position="391"/>
        <end position="414"/>
    </location>
</feature>
<evidence type="ECO:0000313" key="4">
    <source>
        <dbReference type="Ensembl" id="ENSCVAP00000009847.1"/>
    </source>
</evidence>
<proteinExistence type="predicted"/>
<keyword evidence="5" id="KW-1185">Reference proteome</keyword>
<protein>
    <submittedName>
        <fullName evidence="4">Armadillo repeat containing 5</fullName>
    </submittedName>
</protein>
<evidence type="ECO:0000256" key="1">
    <source>
        <dbReference type="PROSITE-ProRule" id="PRU00259"/>
    </source>
</evidence>
<dbReference type="Gene3D" id="3.30.710.10">
    <property type="entry name" value="Potassium Channel Kv1.1, Chain A"/>
    <property type="match status" value="1"/>
</dbReference>
<sequence length="788" mass="85282">VAAVRDSISRQGLRLGAEHQTGSSKDTDKRSKLYQWRALVAIRTQHIKGDKAGIARFRGKGGLKLLLKLLKHPECPRKILDLALSILANCCTEQETRLERNVALETVQNRAARALGNLAMDQESSALIHSAGGIPLLLLCVSVSSAARALLYLSDSPSNRLSLLTQGTLSALAPLIAPEYPSGLRHAALRTLHELTKGCGIECAREVSRSGVLTQLGVMASGGEHFEELALKTLANMCSQGCLRPFVGSLGVIQKFTEEIKKDPLKSGVFLKALCWCCKEAVNRAKVKESGGLEVLMKFLSSHQNHPLSKFIILACVDFVFDESAMEQLAELGLVPVLVALLVKLTRGEEDLLEKVDVSTPPLSPLPSLSSSSSITDPSPSTGITPPNPTASPSVCSPTNTSQTPISPSKFSSSQKRRRMHSATSLTKFAIDSPPTVPRTSTYQHPYHPEPWTQESPILLLLSRFSHASDPSGALVSAEVMSGLLCYITQHQDPSSRCFRMLCRLSCNPSCLQALVRTGSVALIRHHLCLGEDGSEKRRSKVDRGFMRCLAGSVGDDLLNNLRVQCESGFGSGVLTHVMLSGSESDKMSCALSLPFISSNKSLLRKLLLDCGGLFAALRHLDCEFDDEDEETKLGGKNTNPTPAGDVERDSAPPLKKPRLADSCPYGSSEFDLVLLLDDGTRIPASKEAVAGVEGADEAGSEYFRALLRGGFGEAEAEEAIRIKDVSAGMLLPLLHYLHGCRFSSDSDNERSDKQARRHLEDGRPSAQRKKQEAIGTFHEFTLMETVG</sequence>